<feature type="non-terminal residue" evidence="1">
    <location>
        <position position="1"/>
    </location>
</feature>
<accession>A0A383A5W6</accession>
<evidence type="ECO:0000313" key="1">
    <source>
        <dbReference type="EMBL" id="SVE03001.1"/>
    </source>
</evidence>
<dbReference type="EMBL" id="UINC01189353">
    <property type="protein sequence ID" value="SVE03001.1"/>
    <property type="molecule type" value="Genomic_DNA"/>
</dbReference>
<name>A0A383A5W6_9ZZZZ</name>
<reference evidence="1" key="1">
    <citation type="submission" date="2018-05" db="EMBL/GenBank/DDBJ databases">
        <authorList>
            <person name="Lanie J.A."/>
            <person name="Ng W.-L."/>
            <person name="Kazmierczak K.M."/>
            <person name="Andrzejewski T.M."/>
            <person name="Davidsen T.M."/>
            <person name="Wayne K.J."/>
            <person name="Tettelin H."/>
            <person name="Glass J.I."/>
            <person name="Rusch D."/>
            <person name="Podicherti R."/>
            <person name="Tsui H.-C.T."/>
            <person name="Winkler M.E."/>
        </authorList>
    </citation>
    <scope>NUCLEOTIDE SEQUENCE</scope>
</reference>
<dbReference type="AlphaFoldDB" id="A0A383A5W6"/>
<sequence>EEYLFFLPDGAKQAQKLPIRLIKEIRLSNKEILDFGNDLVIFIPEVSGIQKNIKKNQSENQNNKIPKLFDSNIKFLPPKFISSQIKKSMISYEYKFTGINPFLRYDGSALVIGYLGLRLGESIHESIYLEQDRDVGIIGLSPSLIGVGYMVYLKKRHQRNFWEDERKSFIELTSNIDLSTKKRLESYNEQLSYTAADYHIDRYKPYLNFIPRVINSFLFTSSLVIFENIILGDYLGISNDILYLTTASNFIFV</sequence>
<protein>
    <submittedName>
        <fullName evidence="1">Uncharacterized protein</fullName>
    </submittedName>
</protein>
<organism evidence="1">
    <name type="scientific">marine metagenome</name>
    <dbReference type="NCBI Taxonomy" id="408172"/>
    <lineage>
        <taxon>unclassified sequences</taxon>
        <taxon>metagenomes</taxon>
        <taxon>ecological metagenomes</taxon>
    </lineage>
</organism>
<proteinExistence type="predicted"/>
<feature type="non-terminal residue" evidence="1">
    <location>
        <position position="253"/>
    </location>
</feature>
<gene>
    <name evidence="1" type="ORF">METZ01_LOCUS455855</name>
</gene>